<dbReference type="PANTHER" id="PTHR42716:SF1">
    <property type="entry name" value="SLL0471 PROTEIN"/>
    <property type="match status" value="1"/>
</dbReference>
<dbReference type="GO" id="GO:0009435">
    <property type="term" value="P:NAD+ biosynthetic process"/>
    <property type="evidence" value="ECO:0007669"/>
    <property type="project" value="InterPro"/>
</dbReference>
<evidence type="ECO:0000313" key="3">
    <source>
        <dbReference type="Proteomes" id="UP000237846"/>
    </source>
</evidence>
<dbReference type="RefSeq" id="WP_245930380.1">
    <property type="nucleotide sequence ID" value="NZ_PVZC01000007.1"/>
</dbReference>
<dbReference type="Proteomes" id="UP000237846">
    <property type="component" value="Unassembled WGS sequence"/>
</dbReference>
<organism evidence="2 3">
    <name type="scientific">Allonocardiopsis opalescens</name>
    <dbReference type="NCBI Taxonomy" id="1144618"/>
    <lineage>
        <taxon>Bacteria</taxon>
        <taxon>Bacillati</taxon>
        <taxon>Actinomycetota</taxon>
        <taxon>Actinomycetes</taxon>
        <taxon>Streptosporangiales</taxon>
        <taxon>Allonocardiopsis</taxon>
    </lineage>
</organism>
<gene>
    <name evidence="2" type="ORF">CLV72_107131</name>
</gene>
<evidence type="ECO:0000313" key="2">
    <source>
        <dbReference type="EMBL" id="PRX96608.1"/>
    </source>
</evidence>
<name>A0A2T0PYL7_9ACTN</name>
<feature type="region of interest" description="Disordered" evidence="1">
    <location>
        <begin position="1"/>
        <end position="50"/>
    </location>
</feature>
<dbReference type="EMBL" id="PVZC01000007">
    <property type="protein sequence ID" value="PRX96608.1"/>
    <property type="molecule type" value="Genomic_DNA"/>
</dbReference>
<accession>A0A2T0PYL7</accession>
<comment type="caution">
    <text evidence="2">The sequence shown here is derived from an EMBL/GenBank/DDBJ whole genome shotgun (WGS) entry which is preliminary data.</text>
</comment>
<dbReference type="PANTHER" id="PTHR42716">
    <property type="entry name" value="L-ASPARTATE OXIDASE"/>
    <property type="match status" value="1"/>
</dbReference>
<proteinExistence type="predicted"/>
<feature type="compositionally biased region" description="Low complexity" evidence="1">
    <location>
        <begin position="14"/>
        <end position="28"/>
    </location>
</feature>
<keyword evidence="3" id="KW-1185">Reference proteome</keyword>
<reference evidence="2 3" key="1">
    <citation type="submission" date="2018-03" db="EMBL/GenBank/DDBJ databases">
        <title>Genomic Encyclopedia of Archaeal and Bacterial Type Strains, Phase II (KMG-II): from individual species to whole genera.</title>
        <authorList>
            <person name="Goeker M."/>
        </authorList>
    </citation>
    <scope>NUCLEOTIDE SEQUENCE [LARGE SCALE GENOMIC DNA]</scope>
    <source>
        <strain evidence="2 3">DSM 45601</strain>
    </source>
</reference>
<dbReference type="GO" id="GO:0008734">
    <property type="term" value="F:L-aspartate oxidase activity"/>
    <property type="evidence" value="ECO:0007669"/>
    <property type="project" value="InterPro"/>
</dbReference>
<protein>
    <submittedName>
        <fullName evidence="2">FAD dependent oxidoreductase</fullName>
    </submittedName>
</protein>
<dbReference type="SUPFAM" id="SSF51905">
    <property type="entry name" value="FAD/NAD(P)-binding domain"/>
    <property type="match status" value="1"/>
</dbReference>
<evidence type="ECO:0000256" key="1">
    <source>
        <dbReference type="SAM" id="MobiDB-lite"/>
    </source>
</evidence>
<dbReference type="Pfam" id="PF12831">
    <property type="entry name" value="FAD_oxidored"/>
    <property type="match status" value="1"/>
</dbReference>
<dbReference type="InterPro" id="IPR005288">
    <property type="entry name" value="NadB"/>
</dbReference>
<dbReference type="Gene3D" id="3.50.50.60">
    <property type="entry name" value="FAD/NAD(P)-binding domain"/>
    <property type="match status" value="1"/>
</dbReference>
<dbReference type="InterPro" id="IPR036188">
    <property type="entry name" value="FAD/NAD-bd_sf"/>
</dbReference>
<dbReference type="AlphaFoldDB" id="A0A2T0PYL7"/>
<sequence length="589" mass="63848">MRGAPARTPPAPANPSTSTRAAAATAAARRSREEKGTAARRRAAGPTGHMTESATEILVVGGGLGGVAAALAAADSGRRVVLTEETDWIGGQLTSQAVPPDEHPWIEMFGATASYRRLREGIRDYYRRAYPLRAGAASWRALNPGAGRVSKLCHEPRVALAVLEEMIAPHRAAGRITVLVRHRPVGAATDGGRVLAVTLRDHEGGEHTVRADYVLDATENGDLLPLAGIEHVTGAEARSEHGEPHAPETADPANLQGITYCFAVSHHEGEDHTIDRPETYGFWRSYRPGFWPGPLLGFQAPDPRTLEPVTRRFVPNPGTDPLDVAADQSADAGDKELWGFRRILARRLHLPGAFDSDITLANWPLNDYWLTPALEIEGLVDAGTVRRAHEEARQLSLSVLYWLQTEAPRPDGGTGFPGLRPRPDVTGAEHGLAKAAYVRESRRIRAATTVTEHDVSLELRGPRGIVRREDSVGVGAYRIDLHPSTGGNNYIDIASVPFEIPLGALLPERETNLLPAAKNIGTTHITNGCFRLHPVEWNIGEAAGRLAAFALDHGTTPHAVRAKDELLDRFTALLDRTGVERHWPDVRGY</sequence>